<dbReference type="AlphaFoldDB" id="X1KZK4"/>
<gene>
    <name evidence="1" type="ORF">S06H3_04731</name>
</gene>
<sequence>LWMSKFFTGMSMSELGYDSLIHFKRKAWSIFKILNMNQG</sequence>
<proteinExistence type="predicted"/>
<feature type="non-terminal residue" evidence="1">
    <location>
        <position position="1"/>
    </location>
</feature>
<evidence type="ECO:0000313" key="1">
    <source>
        <dbReference type="EMBL" id="GAH99070.1"/>
    </source>
</evidence>
<organism evidence="1">
    <name type="scientific">marine sediment metagenome</name>
    <dbReference type="NCBI Taxonomy" id="412755"/>
    <lineage>
        <taxon>unclassified sequences</taxon>
        <taxon>metagenomes</taxon>
        <taxon>ecological metagenomes</taxon>
    </lineage>
</organism>
<comment type="caution">
    <text evidence="1">The sequence shown here is derived from an EMBL/GenBank/DDBJ whole genome shotgun (WGS) entry which is preliminary data.</text>
</comment>
<dbReference type="EMBL" id="BARV01001685">
    <property type="protein sequence ID" value="GAH99070.1"/>
    <property type="molecule type" value="Genomic_DNA"/>
</dbReference>
<reference evidence="1" key="1">
    <citation type="journal article" date="2014" name="Front. Microbiol.">
        <title>High frequency of phylogenetically diverse reductive dehalogenase-homologous genes in deep subseafloor sedimentary metagenomes.</title>
        <authorList>
            <person name="Kawai M."/>
            <person name="Futagami T."/>
            <person name="Toyoda A."/>
            <person name="Takaki Y."/>
            <person name="Nishi S."/>
            <person name="Hori S."/>
            <person name="Arai W."/>
            <person name="Tsubouchi T."/>
            <person name="Morono Y."/>
            <person name="Uchiyama I."/>
            <person name="Ito T."/>
            <person name="Fujiyama A."/>
            <person name="Inagaki F."/>
            <person name="Takami H."/>
        </authorList>
    </citation>
    <scope>NUCLEOTIDE SEQUENCE</scope>
    <source>
        <strain evidence="1">Expedition CK06-06</strain>
    </source>
</reference>
<name>X1KZK4_9ZZZZ</name>
<protein>
    <submittedName>
        <fullName evidence="1">Uncharacterized protein</fullName>
    </submittedName>
</protein>
<accession>X1KZK4</accession>